<dbReference type="EMBL" id="UYJE01000344">
    <property type="protein sequence ID" value="VDH92470.1"/>
    <property type="molecule type" value="Genomic_DNA"/>
</dbReference>
<gene>
    <name evidence="1" type="ORF">MGAL_10B001788</name>
</gene>
<sequence length="52" mass="5012">MVGDSEGGKTLVASSEGGRTGVAAIAATAVMVVKAGNDQTNVITSVTTPCTS</sequence>
<feature type="non-terminal residue" evidence="1">
    <location>
        <position position="52"/>
    </location>
</feature>
<evidence type="ECO:0000313" key="1">
    <source>
        <dbReference type="EMBL" id="VDH92470.1"/>
    </source>
</evidence>
<comment type="caution">
    <text evidence="1">The sequence shown here is derived from an EMBL/GenBank/DDBJ whole genome shotgun (WGS) entry which is preliminary data.</text>
</comment>
<evidence type="ECO:0000313" key="2">
    <source>
        <dbReference type="Proteomes" id="UP000596742"/>
    </source>
</evidence>
<keyword evidence="2" id="KW-1185">Reference proteome</keyword>
<name>A0A8B6BL52_MYTGA</name>
<accession>A0A8B6BL52</accession>
<organism evidence="1 2">
    <name type="scientific">Mytilus galloprovincialis</name>
    <name type="common">Mediterranean mussel</name>
    <dbReference type="NCBI Taxonomy" id="29158"/>
    <lineage>
        <taxon>Eukaryota</taxon>
        <taxon>Metazoa</taxon>
        <taxon>Spiralia</taxon>
        <taxon>Lophotrochozoa</taxon>
        <taxon>Mollusca</taxon>
        <taxon>Bivalvia</taxon>
        <taxon>Autobranchia</taxon>
        <taxon>Pteriomorphia</taxon>
        <taxon>Mytilida</taxon>
        <taxon>Mytiloidea</taxon>
        <taxon>Mytilidae</taxon>
        <taxon>Mytilinae</taxon>
        <taxon>Mytilus</taxon>
    </lineage>
</organism>
<dbReference type="AlphaFoldDB" id="A0A8B6BL52"/>
<reference evidence="1" key="1">
    <citation type="submission" date="2018-11" db="EMBL/GenBank/DDBJ databases">
        <authorList>
            <person name="Alioto T."/>
            <person name="Alioto T."/>
        </authorList>
    </citation>
    <scope>NUCLEOTIDE SEQUENCE</scope>
</reference>
<protein>
    <submittedName>
        <fullName evidence="1">Uncharacterized protein</fullName>
    </submittedName>
</protein>
<dbReference type="Proteomes" id="UP000596742">
    <property type="component" value="Unassembled WGS sequence"/>
</dbReference>
<proteinExistence type="predicted"/>